<protein>
    <submittedName>
        <fullName evidence="2">Cro/C1-type HTH domain profile</fullName>
    </submittedName>
</protein>
<keyword evidence="3" id="KW-1185">Reference proteome</keyword>
<dbReference type="PROSITE" id="PS50943">
    <property type="entry name" value="HTH_CROC1"/>
    <property type="match status" value="1"/>
</dbReference>
<proteinExistence type="predicted"/>
<dbReference type="EMBL" id="LN650648">
    <property type="protein sequence ID" value="CEI73346.1"/>
    <property type="molecule type" value="Genomic_DNA"/>
</dbReference>
<dbReference type="SUPFAM" id="SSF47413">
    <property type="entry name" value="lambda repressor-like DNA-binding domains"/>
    <property type="match status" value="1"/>
</dbReference>
<dbReference type="AlphaFoldDB" id="A0A2P2BSN2"/>
<dbReference type="CDD" id="cd00093">
    <property type="entry name" value="HTH_XRE"/>
    <property type="match status" value="1"/>
</dbReference>
<dbReference type="GO" id="GO:0003677">
    <property type="term" value="F:DNA binding"/>
    <property type="evidence" value="ECO:0007669"/>
    <property type="project" value="InterPro"/>
</dbReference>
<organism evidence="2 3">
    <name type="scientific">Romboutsia hominis</name>
    <dbReference type="NCBI Taxonomy" id="1507512"/>
    <lineage>
        <taxon>Bacteria</taxon>
        <taxon>Bacillati</taxon>
        <taxon>Bacillota</taxon>
        <taxon>Clostridia</taxon>
        <taxon>Peptostreptococcales</taxon>
        <taxon>Peptostreptococcaceae</taxon>
        <taxon>Romboutsia</taxon>
    </lineage>
</organism>
<gene>
    <name evidence="2" type="ORF">FRIFI_1815</name>
</gene>
<dbReference type="KEGG" id="rhom:FRIFI_1815"/>
<dbReference type="Gene3D" id="1.10.260.40">
    <property type="entry name" value="lambda repressor-like DNA-binding domains"/>
    <property type="match status" value="1"/>
</dbReference>
<reference evidence="2 3" key="1">
    <citation type="submission" date="2014-09" db="EMBL/GenBank/DDBJ databases">
        <authorList>
            <person name="Hornung B.V."/>
        </authorList>
    </citation>
    <scope>NUCLEOTIDE SEQUENCE [LARGE SCALE GENOMIC DNA]</scope>
    <source>
        <strain evidence="2 3">FRIFI</strain>
    </source>
</reference>
<dbReference type="InterPro" id="IPR010982">
    <property type="entry name" value="Lambda_DNA-bd_dom_sf"/>
</dbReference>
<name>A0A2P2BSN2_9FIRM</name>
<evidence type="ECO:0000313" key="3">
    <source>
        <dbReference type="Proteomes" id="UP000245695"/>
    </source>
</evidence>
<evidence type="ECO:0000313" key="2">
    <source>
        <dbReference type="EMBL" id="CEI73346.1"/>
    </source>
</evidence>
<evidence type="ECO:0000259" key="1">
    <source>
        <dbReference type="PROSITE" id="PS50943"/>
    </source>
</evidence>
<dbReference type="SMART" id="SM00530">
    <property type="entry name" value="HTH_XRE"/>
    <property type="match status" value="1"/>
</dbReference>
<dbReference type="Proteomes" id="UP000245695">
    <property type="component" value="Chromosome 1"/>
</dbReference>
<feature type="domain" description="HTH cro/C1-type" evidence="1">
    <location>
        <begin position="6"/>
        <end position="60"/>
    </location>
</feature>
<dbReference type="InterPro" id="IPR001387">
    <property type="entry name" value="Cro/C1-type_HTH"/>
</dbReference>
<accession>A0A2P2BSN2</accession>
<dbReference type="RefSeq" id="WP_166505670.1">
    <property type="nucleotide sequence ID" value="NZ_JAKNTL010000007.1"/>
</dbReference>
<sequence length="71" mass="8163">MDRKLLKAIRLYKEYSQNEMAAVLGISRKMYGLKEGGKKDFTVSDVVKIKNHLELSLDDVNKIFFAEIIAK</sequence>